<sequence length="150" mass="15646">MDRARAGAILLVVGLLVAAHPVYLDLEPGDTTVEVVAEPADGAVAEDRVTNASSLADSARATLREAVDGDQATRWRGADSAAVVPLIEADYVRLDGQVYRVQVFPAQGLFDRVDTVVSPLVALVGVLAALLGGRTIWDVGATGGDDRAPR</sequence>
<keyword evidence="2" id="KW-1185">Reference proteome</keyword>
<name>A0ABD6DKG2_9EURY</name>
<evidence type="ECO:0000313" key="1">
    <source>
        <dbReference type="EMBL" id="MFD1646517.1"/>
    </source>
</evidence>
<organism evidence="1 2">
    <name type="scientific">Haloarchaeobius litoreus</name>
    <dbReference type="NCBI Taxonomy" id="755306"/>
    <lineage>
        <taxon>Archaea</taxon>
        <taxon>Methanobacteriati</taxon>
        <taxon>Methanobacteriota</taxon>
        <taxon>Stenosarchaea group</taxon>
        <taxon>Halobacteria</taxon>
        <taxon>Halobacteriales</taxon>
        <taxon>Halorubellaceae</taxon>
        <taxon>Haloarchaeobius</taxon>
    </lineage>
</organism>
<dbReference type="EMBL" id="JBHUDO010000003">
    <property type="protein sequence ID" value="MFD1646517.1"/>
    <property type="molecule type" value="Genomic_DNA"/>
</dbReference>
<gene>
    <name evidence="1" type="ORF">ACFSBL_12580</name>
</gene>
<dbReference type="Proteomes" id="UP001597034">
    <property type="component" value="Unassembled WGS sequence"/>
</dbReference>
<comment type="caution">
    <text evidence="1">The sequence shown here is derived from an EMBL/GenBank/DDBJ whole genome shotgun (WGS) entry which is preliminary data.</text>
</comment>
<proteinExistence type="predicted"/>
<dbReference type="AlphaFoldDB" id="A0ABD6DKG2"/>
<evidence type="ECO:0000313" key="2">
    <source>
        <dbReference type="Proteomes" id="UP001597034"/>
    </source>
</evidence>
<protein>
    <submittedName>
        <fullName evidence="1">Uncharacterized protein</fullName>
    </submittedName>
</protein>
<accession>A0ABD6DKG2</accession>
<dbReference type="RefSeq" id="WP_256401395.1">
    <property type="nucleotide sequence ID" value="NZ_JANHJR010000003.1"/>
</dbReference>
<reference evidence="1 2" key="1">
    <citation type="journal article" date="2019" name="Int. J. Syst. Evol. Microbiol.">
        <title>The Global Catalogue of Microorganisms (GCM) 10K type strain sequencing project: providing services to taxonomists for standard genome sequencing and annotation.</title>
        <authorList>
            <consortium name="The Broad Institute Genomics Platform"/>
            <consortium name="The Broad Institute Genome Sequencing Center for Infectious Disease"/>
            <person name="Wu L."/>
            <person name="Ma J."/>
        </authorList>
    </citation>
    <scope>NUCLEOTIDE SEQUENCE [LARGE SCALE GENOMIC DNA]</scope>
    <source>
        <strain evidence="1 2">CGMCC 1.10390</strain>
    </source>
</reference>